<feature type="region of interest" description="Disordered" evidence="7">
    <location>
        <begin position="1003"/>
        <end position="1036"/>
    </location>
</feature>
<sequence>MVAEASDRAVDLIYKIRQDKQDSSFTEPPLVALIGPGYSSEVQKTSYLLSSQRADDKLLQIGFSSTAASLSNTNIYSNFFRVVASDAVQIEVMISLMTELKWNYIAIIYDDDIYGTEGKDALMNRAAKSAICVATSFVLPIGAVSLTQARDILQKIITNGESPISGVVVLTSGAHANALVTTATALKDTLSDPISFIFSDSHFKSNTGALYKASKGAYVVSPPQIRIDEFEDYWFNTFRNVTRVAEESKTNIWLENVYKEYSSCSSTISTCSELDSAQLDKASQMSSWTSYAVKAAYVTAKVLKQVHDRLCPGQQGICSNMKSQLYNNKGSLTEEMNDLSINFNTDFTYVPAALTNISLYFPDTSDAKYTTGFPDYQVYQYRTCISDTSKFCFEKIGTYNNTELVMDKSKIREYDNTGNELLWPNINFAQCKESRRCSSCILQEVYDKVYFRNGDLIVGGIVPVYDGGTDDPLACGVIRTSLGNELVEAMEYAVALINNKTAPYEQLFPGKSVGLLIINSCDQPLLAQHKLLSILNNGLLLDNNTVINVKSKLIGLVGPYSSSISVAVSNVLSQFGYVQVAYASTAVGLSDRNKYPYFTRVSTPDNRQTQAMMRIIKHSKYNSEYIQFVYSKGTYGEAGRDALRKEAVKAEVCLAQEIEVDDGDNFNLIREELRKYPYAKIVILFLRSHQVEPITSALNDNIEYGEFLFIGSEAWGFRPNDFSNKPKLVGSIILALQLPTNNNFTNYLRNKDVLTDKNNPWLLEYIAAKYNCHVATSFDKTFTQPCGSNLRLASSSSNEQEIWTPFVLSAMLALLSGTSEAFQELCGSASTTLCDQYVLNPNTVMNKVIKQKLDVDGSGNLLSLFDENGDGNVGTYTLDGSTIDLDVNKIVEPDGIDLPSVCPNEKACSMCKTTETDSTPSPAPVSEEDDGTVIALGVVVGILVLILLVVMVLCYRKIKGKVYLSDYITNVSGVLGEGVKEDYNYLNVIEDPKYKHVTNVTNHNREGRSNGAYSVEDTTTDTMCPSPRNAESYLSPSTIKRDTYLMPYDEQSNNSDTELKKVELAYASNSEPGRAEMSHMSETELKNVEGSKGISTELKHEMQRNGIPALPTRPSANTLEYPGSTLPSGNNTKTSDSSPPPPSHSSNVHHVTPISVTQQISKVEDSQPLAPSHTRPQQVAVVSGIPKT</sequence>
<keyword evidence="5" id="KW-0675">Receptor</keyword>
<evidence type="ECO:0000259" key="9">
    <source>
        <dbReference type="Pfam" id="PF01094"/>
    </source>
</evidence>
<dbReference type="OrthoDB" id="6143034at2759"/>
<dbReference type="InterPro" id="IPR000337">
    <property type="entry name" value="GPCR_3"/>
</dbReference>
<dbReference type="GO" id="GO:0016020">
    <property type="term" value="C:membrane"/>
    <property type="evidence" value="ECO:0007669"/>
    <property type="project" value="UniProtKB-SubCell"/>
</dbReference>
<feature type="domain" description="Receptor ligand binding region" evidence="9">
    <location>
        <begin position="488"/>
        <end position="757"/>
    </location>
</feature>
<comment type="subcellular location">
    <subcellularLocation>
        <location evidence="1">Membrane</location>
        <topology evidence="1">Multi-pass membrane protein</topology>
    </subcellularLocation>
</comment>
<evidence type="ECO:0000313" key="10">
    <source>
        <dbReference type="EMBL" id="CAC5371827.1"/>
    </source>
</evidence>
<evidence type="ECO:0000256" key="6">
    <source>
        <dbReference type="ARBA" id="ARBA00023180"/>
    </source>
</evidence>
<feature type="transmembrane region" description="Helical" evidence="8">
    <location>
        <begin position="933"/>
        <end position="955"/>
    </location>
</feature>
<feature type="domain" description="Receptor ligand binding region" evidence="9">
    <location>
        <begin position="17"/>
        <end position="342"/>
    </location>
</feature>
<organism evidence="10 11">
    <name type="scientific">Mytilus coruscus</name>
    <name type="common">Sea mussel</name>
    <dbReference type="NCBI Taxonomy" id="42192"/>
    <lineage>
        <taxon>Eukaryota</taxon>
        <taxon>Metazoa</taxon>
        <taxon>Spiralia</taxon>
        <taxon>Lophotrochozoa</taxon>
        <taxon>Mollusca</taxon>
        <taxon>Bivalvia</taxon>
        <taxon>Autobranchia</taxon>
        <taxon>Pteriomorphia</taxon>
        <taxon>Mytilida</taxon>
        <taxon>Mytiloidea</taxon>
        <taxon>Mytilidae</taxon>
        <taxon>Mytilinae</taxon>
        <taxon>Mytilus</taxon>
    </lineage>
</organism>
<keyword evidence="6" id="KW-0325">Glycoprotein</keyword>
<name>A0A6J8APV8_MYTCO</name>
<evidence type="ECO:0000256" key="3">
    <source>
        <dbReference type="ARBA" id="ARBA00022989"/>
    </source>
</evidence>
<dbReference type="GO" id="GO:0004930">
    <property type="term" value="F:G protein-coupled receptor activity"/>
    <property type="evidence" value="ECO:0007669"/>
    <property type="project" value="InterPro"/>
</dbReference>
<gene>
    <name evidence="10" type="ORF">MCOR_10151</name>
</gene>
<feature type="region of interest" description="Disordered" evidence="7">
    <location>
        <begin position="1105"/>
        <end position="1188"/>
    </location>
</feature>
<feature type="compositionally biased region" description="Basic and acidic residues" evidence="7">
    <location>
        <begin position="1073"/>
        <end position="1089"/>
    </location>
</feature>
<dbReference type="Pfam" id="PF01094">
    <property type="entry name" value="ANF_receptor"/>
    <property type="match status" value="2"/>
</dbReference>
<evidence type="ECO:0000256" key="7">
    <source>
        <dbReference type="SAM" id="MobiDB-lite"/>
    </source>
</evidence>
<dbReference type="EMBL" id="CACVKT020001809">
    <property type="protein sequence ID" value="CAC5371827.1"/>
    <property type="molecule type" value="Genomic_DNA"/>
</dbReference>
<dbReference type="InterPro" id="IPR001828">
    <property type="entry name" value="ANF_lig-bd_rcpt"/>
</dbReference>
<dbReference type="InterPro" id="IPR050726">
    <property type="entry name" value="mGluR"/>
</dbReference>
<feature type="region of interest" description="Disordered" evidence="7">
    <location>
        <begin position="1069"/>
        <end position="1090"/>
    </location>
</feature>
<dbReference type="PRINTS" id="PR00248">
    <property type="entry name" value="GPCRMGR"/>
</dbReference>
<dbReference type="Gene3D" id="3.40.50.2300">
    <property type="match status" value="4"/>
</dbReference>
<dbReference type="AlphaFoldDB" id="A0A6J8APV8"/>
<dbReference type="SUPFAM" id="SSF53822">
    <property type="entry name" value="Periplasmic binding protein-like I"/>
    <property type="match status" value="2"/>
</dbReference>
<accession>A0A6J8APV8</accession>
<evidence type="ECO:0000256" key="4">
    <source>
        <dbReference type="ARBA" id="ARBA00023136"/>
    </source>
</evidence>
<evidence type="ECO:0000256" key="1">
    <source>
        <dbReference type="ARBA" id="ARBA00004141"/>
    </source>
</evidence>
<dbReference type="InterPro" id="IPR028082">
    <property type="entry name" value="Peripla_BP_I"/>
</dbReference>
<keyword evidence="3 8" id="KW-1133">Transmembrane helix</keyword>
<evidence type="ECO:0000313" key="11">
    <source>
        <dbReference type="Proteomes" id="UP000507470"/>
    </source>
</evidence>
<proteinExistence type="predicted"/>
<keyword evidence="2 8" id="KW-0812">Transmembrane</keyword>
<keyword evidence="4 8" id="KW-0472">Membrane</keyword>
<dbReference type="PANTHER" id="PTHR24060">
    <property type="entry name" value="METABOTROPIC GLUTAMATE RECEPTOR"/>
    <property type="match status" value="1"/>
</dbReference>
<evidence type="ECO:0000256" key="2">
    <source>
        <dbReference type="ARBA" id="ARBA00022692"/>
    </source>
</evidence>
<evidence type="ECO:0000256" key="5">
    <source>
        <dbReference type="ARBA" id="ARBA00023170"/>
    </source>
</evidence>
<reference evidence="10 11" key="1">
    <citation type="submission" date="2020-06" db="EMBL/GenBank/DDBJ databases">
        <authorList>
            <person name="Li R."/>
            <person name="Bekaert M."/>
        </authorList>
    </citation>
    <scope>NUCLEOTIDE SEQUENCE [LARGE SCALE GENOMIC DNA]</scope>
    <source>
        <strain evidence="11">wild</strain>
    </source>
</reference>
<dbReference type="Proteomes" id="UP000507470">
    <property type="component" value="Unassembled WGS sequence"/>
</dbReference>
<protein>
    <submittedName>
        <fullName evidence="10">GRM4</fullName>
    </submittedName>
</protein>
<evidence type="ECO:0000256" key="8">
    <source>
        <dbReference type="SAM" id="Phobius"/>
    </source>
</evidence>
<keyword evidence="11" id="KW-1185">Reference proteome</keyword>
<feature type="compositionally biased region" description="Polar residues" evidence="7">
    <location>
        <begin position="1125"/>
        <end position="1134"/>
    </location>
</feature>